<gene>
    <name evidence="1" type="ORF">BCD_1566</name>
</gene>
<name>W5SL26_9SPIR</name>
<keyword evidence="1" id="KW-0614">Plasmid</keyword>
<protein>
    <submittedName>
        <fullName evidence="1">Variable major outer membrane lipoprotein</fullName>
    </submittedName>
</protein>
<evidence type="ECO:0000313" key="1">
    <source>
        <dbReference type="EMBL" id="AHH07632.1"/>
    </source>
</evidence>
<accession>W5SL26</accession>
<proteinExistence type="predicted"/>
<organism evidence="1">
    <name type="scientific">Borrelia crocidurae DOU</name>
    <dbReference type="NCBI Taxonomy" id="1293575"/>
    <lineage>
        <taxon>Bacteria</taxon>
        <taxon>Pseudomonadati</taxon>
        <taxon>Spirochaetota</taxon>
        <taxon>Spirochaetia</taxon>
        <taxon>Spirochaetales</taxon>
        <taxon>Borreliaceae</taxon>
        <taxon>Borrelia</taxon>
    </lineage>
</organism>
<dbReference type="HOGENOM" id="CLU_3402383_0_0_12"/>
<keyword evidence="1" id="KW-0449">Lipoprotein</keyword>
<dbReference type="AlphaFoldDB" id="W5SL26"/>
<reference evidence="1" key="1">
    <citation type="submission" date="2013-02" db="EMBL/GenBank/DDBJ databases">
        <title>Comparative genomics of Borrelia species.</title>
        <authorList>
            <person name="Schwan T.G."/>
            <person name="Raffel S.J."/>
            <person name="Porcella S.F."/>
        </authorList>
    </citation>
    <scope>NUCLEOTIDE SEQUENCE</scope>
    <source>
        <strain evidence="1">DOU</strain>
        <plasmid evidence="1">unnamed</plasmid>
    </source>
</reference>
<geneLocation type="plasmid" evidence="1">
    <name>unnamed</name>
</geneLocation>
<sequence>MSGALGFNANYITKKENVGNHFKNLGKEAW</sequence>
<dbReference type="EMBL" id="CP004327">
    <property type="protein sequence ID" value="AHH07632.1"/>
    <property type="molecule type" value="Genomic_DNA"/>
</dbReference>